<reference evidence="3 4" key="1">
    <citation type="submission" date="2020-07" db="EMBL/GenBank/DDBJ databases">
        <title>Sequencing the genomes of 1000 actinobacteria strains.</title>
        <authorList>
            <person name="Klenk H.-P."/>
        </authorList>
    </citation>
    <scope>NUCLEOTIDE SEQUENCE [LARGE SCALE GENOMIC DNA]</scope>
    <source>
        <strain evidence="3 4">CXB654</strain>
    </source>
</reference>
<dbReference type="SUPFAM" id="SSF81324">
    <property type="entry name" value="Voltage-gated potassium channels"/>
    <property type="match status" value="1"/>
</dbReference>
<feature type="transmembrane region" description="Helical" evidence="1">
    <location>
        <begin position="127"/>
        <end position="150"/>
    </location>
</feature>
<organism evidence="3 4">
    <name type="scientific">Spinactinospora alkalitolerans</name>
    <dbReference type="NCBI Taxonomy" id="687207"/>
    <lineage>
        <taxon>Bacteria</taxon>
        <taxon>Bacillati</taxon>
        <taxon>Actinomycetota</taxon>
        <taxon>Actinomycetes</taxon>
        <taxon>Streptosporangiales</taxon>
        <taxon>Nocardiopsidaceae</taxon>
        <taxon>Spinactinospora</taxon>
    </lineage>
</organism>
<sequence length="330" mass="34948">MAVVMFVAGLAVLVITAREVFMTAVTVTGGGGPVTSVLTSRMWRVVRRLAGGSHRVLAGLGPAVACGGLFLWISGAWLGWGLLFLSGASVEASTSGRPAGAWERLYFVGYSLTTLGNGEFKPAGAGWQLATVLVSATGLTLVTLTLTYIISLVSAVVDQRSVASLVHALGETPEEICARVWNGDDFRAIVPQLDSLNPAVSKLAQRHLAYPVLAYFHSRRRAEASAPNLAVLDEALTLMCRAVPPGHRLEGLAVTQSRAVIAGLAATVDNGRESPSAPPVPSLESLRERGIPTVGRAEFEAVFREHAGRRSALATLVRYQGWGWDNVRPS</sequence>
<dbReference type="InterPro" id="IPR013099">
    <property type="entry name" value="K_chnl_dom"/>
</dbReference>
<keyword evidence="1" id="KW-0472">Membrane</keyword>
<accession>A0A852TT88</accession>
<name>A0A852TT88_9ACTN</name>
<dbReference type="EMBL" id="JACCCC010000001">
    <property type="protein sequence ID" value="NYE47656.1"/>
    <property type="molecule type" value="Genomic_DNA"/>
</dbReference>
<evidence type="ECO:0000313" key="4">
    <source>
        <dbReference type="Proteomes" id="UP000589036"/>
    </source>
</evidence>
<gene>
    <name evidence="3" type="ORF">HDA32_002776</name>
</gene>
<keyword evidence="1" id="KW-1133">Transmembrane helix</keyword>
<dbReference type="RefSeq" id="WP_179643561.1">
    <property type="nucleotide sequence ID" value="NZ_BAAAYY010000015.1"/>
</dbReference>
<evidence type="ECO:0000256" key="1">
    <source>
        <dbReference type="SAM" id="Phobius"/>
    </source>
</evidence>
<dbReference type="Pfam" id="PF07885">
    <property type="entry name" value="Ion_trans_2"/>
    <property type="match status" value="1"/>
</dbReference>
<keyword evidence="4" id="KW-1185">Reference proteome</keyword>
<keyword evidence="1" id="KW-0812">Transmembrane</keyword>
<evidence type="ECO:0000313" key="3">
    <source>
        <dbReference type="EMBL" id="NYE47656.1"/>
    </source>
</evidence>
<feature type="domain" description="Potassium channel" evidence="2">
    <location>
        <begin position="98"/>
        <end position="153"/>
    </location>
</feature>
<evidence type="ECO:0000259" key="2">
    <source>
        <dbReference type="Pfam" id="PF07885"/>
    </source>
</evidence>
<feature type="transmembrane region" description="Helical" evidence="1">
    <location>
        <begin position="56"/>
        <end position="80"/>
    </location>
</feature>
<dbReference type="AlphaFoldDB" id="A0A852TT88"/>
<proteinExistence type="predicted"/>
<protein>
    <recommendedName>
        <fullName evidence="2">Potassium channel domain-containing protein</fullName>
    </recommendedName>
</protein>
<dbReference type="Proteomes" id="UP000589036">
    <property type="component" value="Unassembled WGS sequence"/>
</dbReference>
<comment type="caution">
    <text evidence="3">The sequence shown here is derived from an EMBL/GenBank/DDBJ whole genome shotgun (WGS) entry which is preliminary data.</text>
</comment>